<keyword evidence="10" id="KW-1185">Reference proteome</keyword>
<comment type="similarity">
    <text evidence="2 7">Belongs to the UDP-glucose/GDP-mannose dehydrogenase family.</text>
</comment>
<dbReference type="Gene3D" id="3.40.50.720">
    <property type="entry name" value="NAD(P)-binding Rossmann-like Domain"/>
    <property type="match status" value="2"/>
</dbReference>
<dbReference type="Gene3D" id="1.20.5.100">
    <property type="entry name" value="Cytochrome c1, transmembrane anchor, C-terminal"/>
    <property type="match status" value="1"/>
</dbReference>
<evidence type="ECO:0000256" key="7">
    <source>
        <dbReference type="PIRNR" id="PIRNR000124"/>
    </source>
</evidence>
<evidence type="ECO:0000256" key="4">
    <source>
        <dbReference type="ARBA" id="ARBA00023002"/>
    </source>
</evidence>
<dbReference type="PIRSF" id="PIRSF500134">
    <property type="entry name" value="UDPglc_DH_bac"/>
    <property type="match status" value="1"/>
</dbReference>
<protein>
    <recommendedName>
        <fullName evidence="3 7">UDP-glucose 6-dehydrogenase</fullName>
        <ecNumber evidence="3 7">1.1.1.22</ecNumber>
    </recommendedName>
</protein>
<comment type="catalytic activity">
    <reaction evidence="6 7">
        <text>UDP-alpha-D-glucose + 2 NAD(+) + H2O = UDP-alpha-D-glucuronate + 2 NADH + 3 H(+)</text>
        <dbReference type="Rhea" id="RHEA:23596"/>
        <dbReference type="ChEBI" id="CHEBI:15377"/>
        <dbReference type="ChEBI" id="CHEBI:15378"/>
        <dbReference type="ChEBI" id="CHEBI:57540"/>
        <dbReference type="ChEBI" id="CHEBI:57945"/>
        <dbReference type="ChEBI" id="CHEBI:58052"/>
        <dbReference type="ChEBI" id="CHEBI:58885"/>
        <dbReference type="EC" id="1.1.1.22"/>
    </reaction>
</comment>
<dbReference type="InterPro" id="IPR036220">
    <property type="entry name" value="UDP-Glc/GDP-Man_DH_C_sf"/>
</dbReference>
<feature type="domain" description="UDP-glucose/GDP-mannose dehydrogenase C-terminal" evidence="8">
    <location>
        <begin position="313"/>
        <end position="415"/>
    </location>
</feature>
<dbReference type="InterPro" id="IPR036291">
    <property type="entry name" value="NAD(P)-bd_dom_sf"/>
</dbReference>
<evidence type="ECO:0000256" key="5">
    <source>
        <dbReference type="ARBA" id="ARBA00023027"/>
    </source>
</evidence>
<proteinExistence type="inferred from homology"/>
<keyword evidence="5 7" id="KW-0520">NAD</keyword>
<dbReference type="SMART" id="SM00984">
    <property type="entry name" value="UDPG_MGDP_dh_C"/>
    <property type="match status" value="1"/>
</dbReference>
<dbReference type="InterPro" id="IPR008927">
    <property type="entry name" value="6-PGluconate_DH-like_C_sf"/>
</dbReference>
<accession>A0ABS7URT5</accession>
<dbReference type="Pfam" id="PF00984">
    <property type="entry name" value="UDPG_MGDP_dh"/>
    <property type="match status" value="1"/>
</dbReference>
<dbReference type="Proteomes" id="UP001165287">
    <property type="component" value="Unassembled WGS sequence"/>
</dbReference>
<dbReference type="SUPFAM" id="SSF51735">
    <property type="entry name" value="NAD(P)-binding Rossmann-fold domains"/>
    <property type="match status" value="1"/>
</dbReference>
<evidence type="ECO:0000256" key="1">
    <source>
        <dbReference type="ARBA" id="ARBA00004701"/>
    </source>
</evidence>
<evidence type="ECO:0000259" key="8">
    <source>
        <dbReference type="SMART" id="SM00984"/>
    </source>
</evidence>
<dbReference type="InterPro" id="IPR017476">
    <property type="entry name" value="UDP-Glc/GDP-Man"/>
</dbReference>
<evidence type="ECO:0000256" key="2">
    <source>
        <dbReference type="ARBA" id="ARBA00006601"/>
    </source>
</evidence>
<dbReference type="EMBL" id="JAIQUM010000021">
    <property type="protein sequence ID" value="MBZ5750851.1"/>
    <property type="molecule type" value="Genomic_DNA"/>
</dbReference>
<dbReference type="NCBIfam" id="TIGR03026">
    <property type="entry name" value="NDP-sugDHase"/>
    <property type="match status" value="1"/>
</dbReference>
<dbReference type="InterPro" id="IPR028357">
    <property type="entry name" value="UDPglc_DH_bac"/>
</dbReference>
<reference evidence="9" key="1">
    <citation type="submission" date="2024-05" db="EMBL/GenBank/DDBJ databases">
        <title>Metabacillus sp. nov., isolated from the rhizosphere soil of tomato plants.</title>
        <authorList>
            <person name="Ma R."/>
        </authorList>
    </citation>
    <scope>NUCLEOTIDE SEQUENCE</scope>
    <source>
        <strain evidence="9">DBTR6</strain>
    </source>
</reference>
<evidence type="ECO:0000313" key="9">
    <source>
        <dbReference type="EMBL" id="MBZ5750851.1"/>
    </source>
</evidence>
<comment type="pathway">
    <text evidence="1">Nucleotide-sugar biosynthesis; UDP-alpha-D-glucuronate biosynthesis; UDP-alpha-D-glucuronate from UDP-alpha-D-glucose: step 1/1.</text>
</comment>
<comment type="caution">
    <text evidence="9">The sequence shown here is derived from an EMBL/GenBank/DDBJ whole genome shotgun (WGS) entry which is preliminary data.</text>
</comment>
<dbReference type="InterPro" id="IPR001732">
    <property type="entry name" value="UDP-Glc/GDP-Man_DH_N"/>
</dbReference>
<keyword evidence="4 7" id="KW-0560">Oxidoreductase</keyword>
<name>A0ABS7URT5_9BACI</name>
<dbReference type="InterPro" id="IPR014027">
    <property type="entry name" value="UDP-Glc/GDP-Man_DH_C"/>
</dbReference>
<dbReference type="PANTHER" id="PTHR43750:SF4">
    <property type="entry name" value="UDP-GLUCOSE 6-DEHYDROGENASE YWQF"/>
    <property type="match status" value="1"/>
</dbReference>
<dbReference type="InterPro" id="IPR014026">
    <property type="entry name" value="UDP-Glc/GDP-Man_DH_dimer"/>
</dbReference>
<sequence>MKVTVAGTGYVGLVTGVCLAEVGHEVICIDLDEIKIRMLNSGASPIYEPGLEDMLVKNLEGGNLRFTSSPKLAYNQREVIIIAVGTPENPDGSANLSYIDSVSQDIAEHITEEVIVTIKSTVPVGTNDRVKELINSRKPPHLQVEVVSNPEFLREGSAIKDTFEGDRIVIGSANQQAGDIIEDLYSPFKVPIVRTDIRSSEMIKYASNAFLATKISFINEIATICEKVGANIEDVAAGIGLDKRIGNQFLQAGIGYGGSCFPKDTKALVQLAGNVKHKFELLESVIKVNNNQPRLLIEKAKAIVGELKGRRVALLGLAFKPNTDDMRESASLVLAKELIESGSIVSVYDPIALENARKVLGDCVKYCTSIDEAIRGTEVTFIGTEWKDIKEYPINRFKKLMDTPRVFDGRNCYSLEEAVEHEINYVSIGRESVLQPIANQND</sequence>
<evidence type="ECO:0000256" key="6">
    <source>
        <dbReference type="ARBA" id="ARBA00047473"/>
    </source>
</evidence>
<dbReference type="SUPFAM" id="SSF52413">
    <property type="entry name" value="UDP-glucose/GDP-mannose dehydrogenase C-terminal domain"/>
    <property type="match status" value="1"/>
</dbReference>
<dbReference type="EC" id="1.1.1.22" evidence="3 7"/>
<dbReference type="Pfam" id="PF03721">
    <property type="entry name" value="UDPG_MGDP_dh_N"/>
    <property type="match status" value="1"/>
</dbReference>
<organism evidence="9 10">
    <name type="scientific">Metabacillus rhizolycopersici</name>
    <dbReference type="NCBI Taxonomy" id="2875709"/>
    <lineage>
        <taxon>Bacteria</taxon>
        <taxon>Bacillati</taxon>
        <taxon>Bacillota</taxon>
        <taxon>Bacilli</taxon>
        <taxon>Bacillales</taxon>
        <taxon>Bacillaceae</taxon>
        <taxon>Metabacillus</taxon>
    </lineage>
</organism>
<dbReference type="PIRSF" id="PIRSF000124">
    <property type="entry name" value="UDPglc_GDPman_dh"/>
    <property type="match status" value="1"/>
</dbReference>
<dbReference type="RefSeq" id="WP_224139132.1">
    <property type="nucleotide sequence ID" value="NZ_JAIQUM010000021.1"/>
</dbReference>
<dbReference type="SUPFAM" id="SSF48179">
    <property type="entry name" value="6-phosphogluconate dehydrogenase C-terminal domain-like"/>
    <property type="match status" value="1"/>
</dbReference>
<gene>
    <name evidence="9" type="ORF">K9V48_11455</name>
</gene>
<dbReference type="Pfam" id="PF03720">
    <property type="entry name" value="UDPG_MGDP_dh_C"/>
    <property type="match status" value="1"/>
</dbReference>
<dbReference type="PANTHER" id="PTHR43750">
    <property type="entry name" value="UDP-GLUCOSE 6-DEHYDROGENASE TUAD"/>
    <property type="match status" value="1"/>
</dbReference>
<evidence type="ECO:0000256" key="3">
    <source>
        <dbReference type="ARBA" id="ARBA00012954"/>
    </source>
</evidence>
<evidence type="ECO:0000313" key="10">
    <source>
        <dbReference type="Proteomes" id="UP001165287"/>
    </source>
</evidence>